<feature type="transmembrane region" description="Helical" evidence="11">
    <location>
        <begin position="51"/>
        <end position="71"/>
    </location>
</feature>
<dbReference type="InterPro" id="IPR003661">
    <property type="entry name" value="HisK_dim/P_dom"/>
</dbReference>
<dbReference type="InterPro" id="IPR005467">
    <property type="entry name" value="His_kinase_dom"/>
</dbReference>
<dbReference type="CDD" id="cd00082">
    <property type="entry name" value="HisKA"/>
    <property type="match status" value="1"/>
</dbReference>
<dbReference type="Gene3D" id="6.10.340.10">
    <property type="match status" value="1"/>
</dbReference>
<evidence type="ECO:0000256" key="1">
    <source>
        <dbReference type="ARBA" id="ARBA00000085"/>
    </source>
</evidence>
<comment type="catalytic activity">
    <reaction evidence="1">
        <text>ATP + protein L-histidine = ADP + protein N-phospho-L-histidine.</text>
        <dbReference type="EC" id="2.7.13.3"/>
    </reaction>
</comment>
<keyword evidence="6 11" id="KW-0812">Transmembrane</keyword>
<evidence type="ECO:0000259" key="13">
    <source>
        <dbReference type="PROSITE" id="PS50885"/>
    </source>
</evidence>
<keyword evidence="5" id="KW-0808">Transferase</keyword>
<keyword evidence="10 11" id="KW-0472">Membrane</keyword>
<dbReference type="GO" id="GO:0016301">
    <property type="term" value="F:kinase activity"/>
    <property type="evidence" value="ECO:0007669"/>
    <property type="project" value="UniProtKB-KW"/>
</dbReference>
<dbReference type="InterPro" id="IPR003594">
    <property type="entry name" value="HATPase_dom"/>
</dbReference>
<evidence type="ECO:0000256" key="5">
    <source>
        <dbReference type="ARBA" id="ARBA00022679"/>
    </source>
</evidence>
<dbReference type="InterPro" id="IPR004358">
    <property type="entry name" value="Sig_transdc_His_kin-like_C"/>
</dbReference>
<feature type="domain" description="Histidine kinase" evidence="12">
    <location>
        <begin position="134"/>
        <end position="359"/>
    </location>
</feature>
<dbReference type="SUPFAM" id="SSF47384">
    <property type="entry name" value="Homodimeric domain of signal transducing histidine kinase"/>
    <property type="match status" value="1"/>
</dbReference>
<dbReference type="InterPro" id="IPR003660">
    <property type="entry name" value="HAMP_dom"/>
</dbReference>
<dbReference type="SUPFAM" id="SSF55874">
    <property type="entry name" value="ATPase domain of HSP90 chaperone/DNA topoisomerase II/histidine kinase"/>
    <property type="match status" value="1"/>
</dbReference>
<dbReference type="Proteomes" id="UP001365405">
    <property type="component" value="Unassembled WGS sequence"/>
</dbReference>
<keyword evidence="7 14" id="KW-0418">Kinase</keyword>
<dbReference type="InterPro" id="IPR036890">
    <property type="entry name" value="HATPase_C_sf"/>
</dbReference>
<accession>A0ABU9CM18</accession>
<feature type="transmembrane region" description="Helical" evidence="11">
    <location>
        <begin position="12"/>
        <end position="31"/>
    </location>
</feature>
<evidence type="ECO:0000256" key="11">
    <source>
        <dbReference type="SAM" id="Phobius"/>
    </source>
</evidence>
<proteinExistence type="predicted"/>
<dbReference type="Gene3D" id="3.30.565.10">
    <property type="entry name" value="Histidine kinase-like ATPase, C-terminal domain"/>
    <property type="match status" value="1"/>
</dbReference>
<keyword evidence="4" id="KW-0597">Phosphoprotein</keyword>
<gene>
    <name evidence="14" type="ORF">AACH10_21475</name>
</gene>
<dbReference type="CDD" id="cd00075">
    <property type="entry name" value="HATPase"/>
    <property type="match status" value="1"/>
</dbReference>
<evidence type="ECO:0000256" key="6">
    <source>
        <dbReference type="ARBA" id="ARBA00022692"/>
    </source>
</evidence>
<keyword evidence="9" id="KW-0902">Two-component regulatory system</keyword>
<dbReference type="RefSeq" id="WP_341412566.1">
    <property type="nucleotide sequence ID" value="NZ_JBBUTH010000010.1"/>
</dbReference>
<dbReference type="PROSITE" id="PS50109">
    <property type="entry name" value="HIS_KIN"/>
    <property type="match status" value="1"/>
</dbReference>
<dbReference type="EMBL" id="JBBUTH010000010">
    <property type="protein sequence ID" value="MEK8052836.1"/>
    <property type="molecule type" value="Genomic_DNA"/>
</dbReference>
<dbReference type="Pfam" id="PF00512">
    <property type="entry name" value="HisKA"/>
    <property type="match status" value="1"/>
</dbReference>
<evidence type="ECO:0000259" key="12">
    <source>
        <dbReference type="PROSITE" id="PS50109"/>
    </source>
</evidence>
<keyword evidence="15" id="KW-1185">Reference proteome</keyword>
<dbReference type="SMART" id="SM00387">
    <property type="entry name" value="HATPase_c"/>
    <property type="match status" value="1"/>
</dbReference>
<dbReference type="EC" id="2.7.13.3" evidence="3"/>
<dbReference type="Gene3D" id="1.10.287.130">
    <property type="match status" value="1"/>
</dbReference>
<dbReference type="PANTHER" id="PTHR45436:SF15">
    <property type="entry name" value="SENSOR HISTIDINE KINASE CUSS"/>
    <property type="match status" value="1"/>
</dbReference>
<comment type="subcellular location">
    <subcellularLocation>
        <location evidence="2">Membrane</location>
        <topology evidence="2">Multi-pass membrane protein</topology>
    </subcellularLocation>
</comment>
<evidence type="ECO:0000256" key="8">
    <source>
        <dbReference type="ARBA" id="ARBA00022989"/>
    </source>
</evidence>
<evidence type="ECO:0000256" key="2">
    <source>
        <dbReference type="ARBA" id="ARBA00004141"/>
    </source>
</evidence>
<evidence type="ECO:0000256" key="7">
    <source>
        <dbReference type="ARBA" id="ARBA00022777"/>
    </source>
</evidence>
<dbReference type="PRINTS" id="PR00344">
    <property type="entry name" value="BCTRLSENSOR"/>
</dbReference>
<dbReference type="SMART" id="SM00388">
    <property type="entry name" value="HisKA"/>
    <property type="match status" value="1"/>
</dbReference>
<dbReference type="PROSITE" id="PS50885">
    <property type="entry name" value="HAMP"/>
    <property type="match status" value="1"/>
</dbReference>
<feature type="domain" description="HAMP" evidence="13">
    <location>
        <begin position="71"/>
        <end position="126"/>
    </location>
</feature>
<comment type="caution">
    <text evidence="14">The sequence shown here is derived from an EMBL/GenBank/DDBJ whole genome shotgun (WGS) entry which is preliminary data.</text>
</comment>
<dbReference type="Pfam" id="PF00672">
    <property type="entry name" value="HAMP"/>
    <property type="match status" value="1"/>
</dbReference>
<evidence type="ECO:0000256" key="3">
    <source>
        <dbReference type="ARBA" id="ARBA00012438"/>
    </source>
</evidence>
<dbReference type="Pfam" id="PF02518">
    <property type="entry name" value="HATPase_c"/>
    <property type="match status" value="1"/>
</dbReference>
<protein>
    <recommendedName>
        <fullName evidence="3">histidine kinase</fullName>
        <ecNumber evidence="3">2.7.13.3</ecNumber>
    </recommendedName>
</protein>
<evidence type="ECO:0000256" key="10">
    <source>
        <dbReference type="ARBA" id="ARBA00023136"/>
    </source>
</evidence>
<dbReference type="InterPro" id="IPR050428">
    <property type="entry name" value="TCS_sensor_his_kinase"/>
</dbReference>
<reference evidence="14 15" key="1">
    <citation type="submission" date="2024-04" db="EMBL/GenBank/DDBJ databases">
        <title>Novel species of the genus Ideonella isolated from streams.</title>
        <authorList>
            <person name="Lu H."/>
        </authorList>
    </citation>
    <scope>NUCLEOTIDE SEQUENCE [LARGE SCALE GENOMIC DNA]</scope>
    <source>
        <strain evidence="14 15">DXS22W</strain>
    </source>
</reference>
<evidence type="ECO:0000313" key="15">
    <source>
        <dbReference type="Proteomes" id="UP001365405"/>
    </source>
</evidence>
<evidence type="ECO:0000313" key="14">
    <source>
        <dbReference type="EMBL" id="MEK8052836.1"/>
    </source>
</evidence>
<dbReference type="PANTHER" id="PTHR45436">
    <property type="entry name" value="SENSOR HISTIDINE KINASE YKOH"/>
    <property type="match status" value="1"/>
</dbReference>
<sequence>MSRQPGGLFWKVFAACWFTALLTGLGINVFARLFPALIDLPPTPPRVSQSVLMPMLTGGLMAALISALLAWSLSRPIRLLRQAFGAAAAGQLALRVAPRLGRQRDEFAELARDYDRMAQRLQDLLGAQRRLLHDVSHELRSPLARLQVASALLQRDGLQRTDAAGQTALRRIDREVERLDQLVGEVLTLARLESGTPLGRPCEIDVVALLASVADDARFEARIQGRELDFAGPQQPVLTTGHGELLLRAFDNLLRNAVRFTAPGSRVAVSAELQPHGAHPALRVCVADRGPGLPPAALQRVFEPFVRGDEAAPGVPPGQGFGLGLAIARRAVQAHGGELTATNRDGGGLVMTLVLPLTAELNQL</sequence>
<organism evidence="14 15">
    <name type="scientific">Pseudaquabacterium inlustre</name>
    <dbReference type="NCBI Taxonomy" id="2984192"/>
    <lineage>
        <taxon>Bacteria</taxon>
        <taxon>Pseudomonadati</taxon>
        <taxon>Pseudomonadota</taxon>
        <taxon>Betaproteobacteria</taxon>
        <taxon>Burkholderiales</taxon>
        <taxon>Sphaerotilaceae</taxon>
        <taxon>Pseudaquabacterium</taxon>
    </lineage>
</organism>
<evidence type="ECO:0000256" key="9">
    <source>
        <dbReference type="ARBA" id="ARBA00023012"/>
    </source>
</evidence>
<evidence type="ECO:0000256" key="4">
    <source>
        <dbReference type="ARBA" id="ARBA00022553"/>
    </source>
</evidence>
<dbReference type="SMART" id="SM00304">
    <property type="entry name" value="HAMP"/>
    <property type="match status" value="1"/>
</dbReference>
<name>A0ABU9CM18_9BURK</name>
<keyword evidence="8 11" id="KW-1133">Transmembrane helix</keyword>
<dbReference type="InterPro" id="IPR036097">
    <property type="entry name" value="HisK_dim/P_sf"/>
</dbReference>
<dbReference type="SUPFAM" id="SSF158472">
    <property type="entry name" value="HAMP domain-like"/>
    <property type="match status" value="1"/>
</dbReference>